<dbReference type="PANTHER" id="PTHR46566:SF2">
    <property type="entry name" value="ATP-DEPENDENT 6-PHOSPHOFRUCTOKINASE ISOZYME 2"/>
    <property type="match status" value="1"/>
</dbReference>
<evidence type="ECO:0000313" key="5">
    <source>
        <dbReference type="Proteomes" id="UP001065593"/>
    </source>
</evidence>
<keyword evidence="5" id="KW-1185">Reference proteome</keyword>
<keyword evidence="2 4" id="KW-0418">Kinase</keyword>
<reference evidence="4" key="1">
    <citation type="submission" date="2022-08" db="EMBL/GenBank/DDBJ databases">
        <title>Draft genome sequence of Lysinibacillus sp. strain KH24.</title>
        <authorList>
            <person name="Kanbe H."/>
            <person name="Itoh H."/>
        </authorList>
    </citation>
    <scope>NUCLEOTIDE SEQUENCE</scope>
    <source>
        <strain evidence="4">KH24</strain>
    </source>
</reference>
<feature type="domain" description="Carbohydrate kinase PfkB" evidence="3">
    <location>
        <begin position="20"/>
        <end position="264"/>
    </location>
</feature>
<proteinExistence type="predicted"/>
<keyword evidence="1" id="KW-0808">Transferase</keyword>
<evidence type="ECO:0000313" key="4">
    <source>
        <dbReference type="EMBL" id="GLC90101.1"/>
    </source>
</evidence>
<dbReference type="InterPro" id="IPR029056">
    <property type="entry name" value="Ribokinase-like"/>
</dbReference>
<dbReference type="EMBL" id="BRZA01000005">
    <property type="protein sequence ID" value="GLC90101.1"/>
    <property type="molecule type" value="Genomic_DNA"/>
</dbReference>
<evidence type="ECO:0000256" key="1">
    <source>
        <dbReference type="ARBA" id="ARBA00022679"/>
    </source>
</evidence>
<organism evidence="4 5">
    <name type="scientific">Lysinibacillus piscis</name>
    <dbReference type="NCBI Taxonomy" id="2518931"/>
    <lineage>
        <taxon>Bacteria</taxon>
        <taxon>Bacillati</taxon>
        <taxon>Bacillota</taxon>
        <taxon>Bacilli</taxon>
        <taxon>Bacillales</taxon>
        <taxon>Bacillaceae</taxon>
        <taxon>Lysinibacillus</taxon>
    </lineage>
</organism>
<name>A0ABQ5NNZ7_9BACI</name>
<protein>
    <submittedName>
        <fullName evidence="4">Fructosamine kinase FrlD</fullName>
    </submittedName>
</protein>
<dbReference type="SUPFAM" id="SSF53613">
    <property type="entry name" value="Ribokinase-like"/>
    <property type="match status" value="1"/>
</dbReference>
<dbReference type="Pfam" id="PF00294">
    <property type="entry name" value="PfkB"/>
    <property type="match status" value="1"/>
</dbReference>
<dbReference type="InterPro" id="IPR002173">
    <property type="entry name" value="Carboh/pur_kinase_PfkB_CS"/>
</dbReference>
<gene>
    <name evidence="4" type="primary">frlD</name>
    <name evidence="4" type="ORF">LYSBPC_32280</name>
</gene>
<accession>A0ABQ5NNZ7</accession>
<sequence>MVKLIAVGDNVVDCYLDKELYFPGGNCVNVAVNAKRAGAEEVSYIGIFGNDDKAEHIQYALAEEKVDYAKSRYAIGKSGQPQVSITEQGDRIFVGGPKDTVQHRFKINVTIEELNFIKDFDVCHVSVYSSMESELPKLSKVIPIAYDFSSRTELAYVKELAPYLTYAFFSAADLSPAELDEFIEALKALSIKVVGVTRGDRPALFIHDGKVYEQVLRPIQVVDTMGAGDSLIAGFLVSHLSGQPIEQAIVDGTLSAEKTCQIEGGFGYPKLLKL</sequence>
<dbReference type="InterPro" id="IPR011611">
    <property type="entry name" value="PfkB_dom"/>
</dbReference>
<dbReference type="Gene3D" id="3.40.1190.20">
    <property type="match status" value="1"/>
</dbReference>
<dbReference type="PANTHER" id="PTHR46566">
    <property type="entry name" value="1-PHOSPHOFRUCTOKINASE-RELATED"/>
    <property type="match status" value="1"/>
</dbReference>
<dbReference type="GO" id="GO:0016301">
    <property type="term" value="F:kinase activity"/>
    <property type="evidence" value="ECO:0007669"/>
    <property type="project" value="UniProtKB-KW"/>
</dbReference>
<dbReference type="PROSITE" id="PS00584">
    <property type="entry name" value="PFKB_KINASES_2"/>
    <property type="match status" value="1"/>
</dbReference>
<dbReference type="Proteomes" id="UP001065593">
    <property type="component" value="Unassembled WGS sequence"/>
</dbReference>
<evidence type="ECO:0000256" key="2">
    <source>
        <dbReference type="ARBA" id="ARBA00022777"/>
    </source>
</evidence>
<dbReference type="RefSeq" id="WP_264990019.1">
    <property type="nucleotide sequence ID" value="NZ_BRZA01000005.1"/>
</dbReference>
<evidence type="ECO:0000259" key="3">
    <source>
        <dbReference type="Pfam" id="PF00294"/>
    </source>
</evidence>
<comment type="caution">
    <text evidence="4">The sequence shown here is derived from an EMBL/GenBank/DDBJ whole genome shotgun (WGS) entry which is preliminary data.</text>
</comment>